<dbReference type="PANTHER" id="PTHR38160:SF1">
    <property type="entry name" value="ZINC FINGER CCCH DOMAIN-CONTAINING PROTEIN 40"/>
    <property type="match status" value="1"/>
</dbReference>
<protein>
    <submittedName>
        <fullName evidence="3">Putative zinc finger C-x8-C-x5-C-x3-H type family protein</fullName>
    </submittedName>
</protein>
<dbReference type="ExpressionAtlas" id="A0A2K3P660">
    <property type="expression patterns" value="baseline"/>
</dbReference>
<gene>
    <name evidence="3" type="ORF">L195_g007357</name>
</gene>
<accession>A0A2K3P660</accession>
<feature type="compositionally biased region" description="Basic and acidic residues" evidence="2">
    <location>
        <begin position="49"/>
        <end position="59"/>
    </location>
</feature>
<dbReference type="STRING" id="57577.A0A2K3P660"/>
<evidence type="ECO:0000256" key="2">
    <source>
        <dbReference type="SAM" id="MobiDB-lite"/>
    </source>
</evidence>
<dbReference type="Proteomes" id="UP000236291">
    <property type="component" value="Unassembled WGS sequence"/>
</dbReference>
<keyword evidence="1" id="KW-0175">Coiled coil</keyword>
<feature type="coiled-coil region" evidence="1">
    <location>
        <begin position="113"/>
        <end position="175"/>
    </location>
</feature>
<dbReference type="AlphaFoldDB" id="A0A2K3P660"/>
<dbReference type="PANTHER" id="PTHR38160">
    <property type="entry name" value="ZINC FINGER CCCH DOMAIN-CONTAINING PROTEIN 40"/>
    <property type="match status" value="1"/>
</dbReference>
<dbReference type="EMBL" id="ASHM01004062">
    <property type="protein sequence ID" value="PNY10768.1"/>
    <property type="molecule type" value="Genomic_DNA"/>
</dbReference>
<organism evidence="3 4">
    <name type="scientific">Trifolium pratense</name>
    <name type="common">Red clover</name>
    <dbReference type="NCBI Taxonomy" id="57577"/>
    <lineage>
        <taxon>Eukaryota</taxon>
        <taxon>Viridiplantae</taxon>
        <taxon>Streptophyta</taxon>
        <taxon>Embryophyta</taxon>
        <taxon>Tracheophyta</taxon>
        <taxon>Spermatophyta</taxon>
        <taxon>Magnoliopsida</taxon>
        <taxon>eudicotyledons</taxon>
        <taxon>Gunneridae</taxon>
        <taxon>Pentapetalae</taxon>
        <taxon>rosids</taxon>
        <taxon>fabids</taxon>
        <taxon>Fabales</taxon>
        <taxon>Fabaceae</taxon>
        <taxon>Papilionoideae</taxon>
        <taxon>50 kb inversion clade</taxon>
        <taxon>NPAAA clade</taxon>
        <taxon>Hologalegina</taxon>
        <taxon>IRL clade</taxon>
        <taxon>Trifolieae</taxon>
        <taxon>Trifolium</taxon>
    </lineage>
</organism>
<reference evidence="3 4" key="1">
    <citation type="journal article" date="2014" name="Am. J. Bot.">
        <title>Genome assembly and annotation for red clover (Trifolium pratense; Fabaceae).</title>
        <authorList>
            <person name="Istvanek J."/>
            <person name="Jaros M."/>
            <person name="Krenek A."/>
            <person name="Repkova J."/>
        </authorList>
    </citation>
    <scope>NUCLEOTIDE SEQUENCE [LARGE SCALE GENOMIC DNA]</scope>
    <source>
        <strain evidence="4">cv. Tatra</strain>
        <tissue evidence="3">Young leaves</tissue>
    </source>
</reference>
<evidence type="ECO:0000256" key="1">
    <source>
        <dbReference type="SAM" id="Coils"/>
    </source>
</evidence>
<sequence>MGGTNIIHYYVSLVIPVNGRRDYLGNDLRDKLERRNLSPPRYSPPRYSPARDARARQTTREYSPPRSPEKRSDRRYKRKQGISGQSDISGSLKVSDRIIDQVKEGKLHSSDSRNILEDQLKKVHSDIDTLENRKSQLSVRLDESVQEVDSLNSRIQELEAQLNKENGEYKRSQVRLQRFGDQLFSDISIIGANEEDFSVDIVSNGENTSLPPITKHNLEQNGGSPCRKRLHGERDSVEKLKQDKSKVGHLVETERSGKRSRLSAQTNDKGCEEAPGNGIEVIRHVDLEGKHKKGIWNSSNNTHSEKQKESRIEVPSTSMAAHVFDEEVDIEHDNGTDIDETAKTENENAVALQVKGIPLMLTPDLIPRSNYSQYEGKHENVDVDGLDEEAAGSRMDMV</sequence>
<name>A0A2K3P660_TRIPR</name>
<comment type="caution">
    <text evidence="3">The sequence shown here is derived from an EMBL/GenBank/DDBJ whole genome shotgun (WGS) entry which is preliminary data.</text>
</comment>
<evidence type="ECO:0000313" key="3">
    <source>
        <dbReference type="EMBL" id="PNY10768.1"/>
    </source>
</evidence>
<evidence type="ECO:0000313" key="4">
    <source>
        <dbReference type="Proteomes" id="UP000236291"/>
    </source>
</evidence>
<feature type="compositionally biased region" description="Basic and acidic residues" evidence="2">
    <location>
        <begin position="232"/>
        <end position="257"/>
    </location>
</feature>
<dbReference type="InterPro" id="IPR045868">
    <property type="entry name" value="Znf_C3H13/40"/>
</dbReference>
<reference evidence="3 4" key="2">
    <citation type="journal article" date="2017" name="Front. Plant Sci.">
        <title>Gene Classification and Mining of Molecular Markers Useful in Red Clover (Trifolium pratense) Breeding.</title>
        <authorList>
            <person name="Istvanek J."/>
            <person name="Dluhosova J."/>
            <person name="Dluhos P."/>
            <person name="Patkova L."/>
            <person name="Nedelnik J."/>
            <person name="Repkova J."/>
        </authorList>
    </citation>
    <scope>NUCLEOTIDE SEQUENCE [LARGE SCALE GENOMIC DNA]</scope>
    <source>
        <strain evidence="4">cv. Tatra</strain>
        <tissue evidence="3">Young leaves</tissue>
    </source>
</reference>
<feature type="region of interest" description="Disordered" evidence="2">
    <location>
        <begin position="208"/>
        <end position="275"/>
    </location>
</feature>
<proteinExistence type="predicted"/>
<dbReference type="GO" id="GO:0046872">
    <property type="term" value="F:metal ion binding"/>
    <property type="evidence" value="ECO:0007669"/>
    <property type="project" value="InterPro"/>
</dbReference>
<feature type="region of interest" description="Disordered" evidence="2">
    <location>
        <begin position="34"/>
        <end position="89"/>
    </location>
</feature>